<protein>
    <submittedName>
        <fullName evidence="2">Uncharacterized protein</fullName>
    </submittedName>
</protein>
<keyword evidence="3" id="KW-1185">Reference proteome</keyword>
<dbReference type="EMBL" id="BFEA01000001">
    <property type="protein sequence ID" value="GBG58727.1"/>
    <property type="molecule type" value="Genomic_DNA"/>
</dbReference>
<dbReference type="AlphaFoldDB" id="A0A388JLP7"/>
<dbReference type="Gramene" id="GBG58727">
    <property type="protein sequence ID" value="GBG58727"/>
    <property type="gene ID" value="CBR_g128"/>
</dbReference>
<organism evidence="2 3">
    <name type="scientific">Chara braunii</name>
    <name type="common">Braun's stonewort</name>
    <dbReference type="NCBI Taxonomy" id="69332"/>
    <lineage>
        <taxon>Eukaryota</taxon>
        <taxon>Viridiplantae</taxon>
        <taxon>Streptophyta</taxon>
        <taxon>Charophyceae</taxon>
        <taxon>Charales</taxon>
        <taxon>Characeae</taxon>
        <taxon>Chara</taxon>
    </lineage>
</organism>
<evidence type="ECO:0000313" key="3">
    <source>
        <dbReference type="Proteomes" id="UP000265515"/>
    </source>
</evidence>
<feature type="region of interest" description="Disordered" evidence="1">
    <location>
        <begin position="92"/>
        <end position="200"/>
    </location>
</feature>
<evidence type="ECO:0000256" key="1">
    <source>
        <dbReference type="SAM" id="MobiDB-lite"/>
    </source>
</evidence>
<proteinExistence type="predicted"/>
<dbReference type="Proteomes" id="UP000265515">
    <property type="component" value="Unassembled WGS sequence"/>
</dbReference>
<feature type="compositionally biased region" description="Polar residues" evidence="1">
    <location>
        <begin position="105"/>
        <end position="130"/>
    </location>
</feature>
<comment type="caution">
    <text evidence="2">The sequence shown here is derived from an EMBL/GenBank/DDBJ whole genome shotgun (WGS) entry which is preliminary data.</text>
</comment>
<accession>A0A388JLP7</accession>
<feature type="compositionally biased region" description="Basic and acidic residues" evidence="1">
    <location>
        <begin position="92"/>
        <end position="103"/>
    </location>
</feature>
<gene>
    <name evidence="2" type="ORF">CBR_g128</name>
</gene>
<name>A0A388JLP7_CHABU</name>
<evidence type="ECO:0000313" key="2">
    <source>
        <dbReference type="EMBL" id="GBG58727.1"/>
    </source>
</evidence>
<sequence length="327" mass="34591">MALQVPLDDMPFIYAQVEKAIGKIILAHPTDADPQRPALVNARFDLKLEARPNMKDVLWVETTKGDVLEIKLACSDSLKCRSCRQFFHTEQDCKKGGGARPRETGTVQSEQIHRQQQGPTTLSNGGNQVSGYHGPMGPRPGTPRQPSGVHARQLRVNPTFSPQGGGGGQQRGHGPLNGQYQARGIPPLDGQGGTGQTRGGLSAQMGQMLGGMNMGGGEGGTCFAQPQGVHPMPWQGGVTSEWLLANGIHPALWMGMMGGQGTTPMMYQQGTQAGQQGASGVGAVISQALQQQQPEVRIPIRPFPLFGGTQARGMANKGQSSQSGAKT</sequence>
<reference evidence="2 3" key="1">
    <citation type="journal article" date="2018" name="Cell">
        <title>The Chara Genome: Secondary Complexity and Implications for Plant Terrestrialization.</title>
        <authorList>
            <person name="Nishiyama T."/>
            <person name="Sakayama H."/>
            <person name="Vries J.D."/>
            <person name="Buschmann H."/>
            <person name="Saint-Marcoux D."/>
            <person name="Ullrich K.K."/>
            <person name="Haas F.B."/>
            <person name="Vanderstraeten L."/>
            <person name="Becker D."/>
            <person name="Lang D."/>
            <person name="Vosolsobe S."/>
            <person name="Rombauts S."/>
            <person name="Wilhelmsson P.K.I."/>
            <person name="Janitza P."/>
            <person name="Kern R."/>
            <person name="Heyl A."/>
            <person name="Rumpler F."/>
            <person name="Villalobos L.I.A.C."/>
            <person name="Clay J.M."/>
            <person name="Skokan R."/>
            <person name="Toyoda A."/>
            <person name="Suzuki Y."/>
            <person name="Kagoshima H."/>
            <person name="Schijlen E."/>
            <person name="Tajeshwar N."/>
            <person name="Catarino B."/>
            <person name="Hetherington A.J."/>
            <person name="Saltykova A."/>
            <person name="Bonnot C."/>
            <person name="Breuninger H."/>
            <person name="Symeonidi A."/>
            <person name="Radhakrishnan G.V."/>
            <person name="Van Nieuwerburgh F."/>
            <person name="Deforce D."/>
            <person name="Chang C."/>
            <person name="Karol K.G."/>
            <person name="Hedrich R."/>
            <person name="Ulvskov P."/>
            <person name="Glockner G."/>
            <person name="Delwiche C.F."/>
            <person name="Petrasek J."/>
            <person name="Van de Peer Y."/>
            <person name="Friml J."/>
            <person name="Beilby M."/>
            <person name="Dolan L."/>
            <person name="Kohara Y."/>
            <person name="Sugano S."/>
            <person name="Fujiyama A."/>
            <person name="Delaux P.-M."/>
            <person name="Quint M."/>
            <person name="TheiBen G."/>
            <person name="Hagemann M."/>
            <person name="Harholt J."/>
            <person name="Dunand C."/>
            <person name="Zachgo S."/>
            <person name="Langdale J."/>
            <person name="Maumus F."/>
            <person name="Straeten D.V.D."/>
            <person name="Gould S.B."/>
            <person name="Rensing S.A."/>
        </authorList>
    </citation>
    <scope>NUCLEOTIDE SEQUENCE [LARGE SCALE GENOMIC DNA]</scope>
    <source>
        <strain evidence="2 3">S276</strain>
    </source>
</reference>